<organism evidence="1 2">
    <name type="scientific">Chitinimonas lacunae</name>
    <dbReference type="NCBI Taxonomy" id="1963018"/>
    <lineage>
        <taxon>Bacteria</taxon>
        <taxon>Pseudomonadati</taxon>
        <taxon>Pseudomonadota</taxon>
        <taxon>Betaproteobacteria</taxon>
        <taxon>Neisseriales</taxon>
        <taxon>Chitinibacteraceae</taxon>
        <taxon>Chitinimonas</taxon>
    </lineage>
</organism>
<dbReference type="EMBL" id="JBHSBU010000001">
    <property type="protein sequence ID" value="MFC4161311.1"/>
    <property type="molecule type" value="Genomic_DNA"/>
</dbReference>
<evidence type="ECO:0000313" key="2">
    <source>
        <dbReference type="Proteomes" id="UP001595791"/>
    </source>
</evidence>
<gene>
    <name evidence="1" type="ORF">ACFOW7_18385</name>
</gene>
<dbReference type="Proteomes" id="UP001595791">
    <property type="component" value="Unassembled WGS sequence"/>
</dbReference>
<evidence type="ECO:0000313" key="1">
    <source>
        <dbReference type="EMBL" id="MFC4161311.1"/>
    </source>
</evidence>
<reference evidence="2" key="1">
    <citation type="journal article" date="2019" name="Int. J. Syst. Evol. Microbiol.">
        <title>The Global Catalogue of Microorganisms (GCM) 10K type strain sequencing project: providing services to taxonomists for standard genome sequencing and annotation.</title>
        <authorList>
            <consortium name="The Broad Institute Genomics Platform"/>
            <consortium name="The Broad Institute Genome Sequencing Center for Infectious Disease"/>
            <person name="Wu L."/>
            <person name="Ma J."/>
        </authorList>
    </citation>
    <scope>NUCLEOTIDE SEQUENCE [LARGE SCALE GENOMIC DNA]</scope>
    <source>
        <strain evidence="2">LMG 29894</strain>
    </source>
</reference>
<name>A0ABV8MWF4_9NEIS</name>
<protein>
    <submittedName>
        <fullName evidence="1">Uncharacterized protein</fullName>
    </submittedName>
</protein>
<sequence length="61" mass="7276">MLIQLLTPGDLRRVADVDAYYRSLGYRPIWRCRRGRHYLELWQETPDLAERSPLPAIHGQR</sequence>
<proteinExistence type="predicted"/>
<accession>A0ABV8MWF4</accession>
<keyword evidence="2" id="KW-1185">Reference proteome</keyword>
<comment type="caution">
    <text evidence="1">The sequence shown here is derived from an EMBL/GenBank/DDBJ whole genome shotgun (WGS) entry which is preliminary data.</text>
</comment>
<dbReference type="RefSeq" id="WP_378167106.1">
    <property type="nucleotide sequence ID" value="NZ_JBHSBU010000001.1"/>
</dbReference>